<organism evidence="2 3">
    <name type="scientific">Candidatus Korobacter versatilis</name>
    <dbReference type="NCBI Taxonomy" id="658062"/>
    <lineage>
        <taxon>Bacteria</taxon>
        <taxon>Pseudomonadati</taxon>
        <taxon>Acidobacteriota</taxon>
        <taxon>Terriglobia</taxon>
        <taxon>Terriglobales</taxon>
        <taxon>Candidatus Korobacteraceae</taxon>
        <taxon>Candidatus Korobacter</taxon>
    </lineage>
</organism>
<reference evidence="2" key="1">
    <citation type="submission" date="2020-07" db="EMBL/GenBank/DDBJ databases">
        <title>Huge and variable diversity of episymbiotic CPR bacteria and DPANN archaea in groundwater ecosystems.</title>
        <authorList>
            <person name="He C.Y."/>
            <person name="Keren R."/>
            <person name="Whittaker M."/>
            <person name="Farag I.F."/>
            <person name="Doudna J."/>
            <person name="Cate J.H.D."/>
            <person name="Banfield J.F."/>
        </authorList>
    </citation>
    <scope>NUCLEOTIDE SEQUENCE</scope>
    <source>
        <strain evidence="2">NC_groundwater_580_Pr5_B-0.1um_64_19</strain>
    </source>
</reference>
<protein>
    <submittedName>
        <fullName evidence="2">Glycosyltransferase</fullName>
    </submittedName>
</protein>
<dbReference type="EMBL" id="JACPNR010000009">
    <property type="protein sequence ID" value="MBI2678506.1"/>
    <property type="molecule type" value="Genomic_DNA"/>
</dbReference>
<evidence type="ECO:0000259" key="1">
    <source>
        <dbReference type="Pfam" id="PF13524"/>
    </source>
</evidence>
<sequence length="364" mass="41488">MKLVIFGLAVTSSWGNGHATTFRSLCRALAARGHKIVFYERDAHWYRDNRDLPHPEFCQLRLYDDWKKTLPQVRRDLRDADVAMVGSYFPDGIAANQEMLDAARPVKTFYDIDTPITVAALRMQGATEYLLAEQLRDFDIYFSFTGGPMLREIGARYGPRRALPLYCSFDPERYRRVPPRAKFTCDLSYMGTYAPDRQPKLEELLHGPARRLPHQRFIVAGPQYPRQVKWAPNVKRMNHLNPQWHPEFYSSARITLNVTRREMVHAGYSPSVRLFEAAACGAAIASDTWAGLDTFFTPGEEVLLPNSADDVARYITGYDDADLLRIGERAQWRVLSAHTSEHRALEFEAAIAAVHARHKDAVAS</sequence>
<evidence type="ECO:0000313" key="3">
    <source>
        <dbReference type="Proteomes" id="UP000779809"/>
    </source>
</evidence>
<dbReference type="AlphaFoldDB" id="A0A932A8A4"/>
<comment type="caution">
    <text evidence="2">The sequence shown here is derived from an EMBL/GenBank/DDBJ whole genome shotgun (WGS) entry which is preliminary data.</text>
</comment>
<feature type="domain" description="Spore protein YkvP/CgeB glycosyl transferase-like" evidence="1">
    <location>
        <begin position="203"/>
        <end position="348"/>
    </location>
</feature>
<dbReference type="Proteomes" id="UP000779809">
    <property type="component" value="Unassembled WGS sequence"/>
</dbReference>
<proteinExistence type="predicted"/>
<name>A0A932A8A4_9BACT</name>
<dbReference type="SUPFAM" id="SSF53756">
    <property type="entry name" value="UDP-Glycosyltransferase/glycogen phosphorylase"/>
    <property type="match status" value="1"/>
</dbReference>
<dbReference type="InterPro" id="IPR055259">
    <property type="entry name" value="YkvP/CgeB_Glyco_trans-like"/>
</dbReference>
<gene>
    <name evidence="2" type="ORF">HYX28_06965</name>
</gene>
<accession>A0A932A8A4</accession>
<evidence type="ECO:0000313" key="2">
    <source>
        <dbReference type="EMBL" id="MBI2678506.1"/>
    </source>
</evidence>
<dbReference type="Gene3D" id="3.40.50.2000">
    <property type="entry name" value="Glycogen Phosphorylase B"/>
    <property type="match status" value="1"/>
</dbReference>
<dbReference type="Pfam" id="PF13524">
    <property type="entry name" value="Glyco_trans_1_2"/>
    <property type="match status" value="1"/>
</dbReference>